<evidence type="ECO:0000259" key="1">
    <source>
        <dbReference type="Pfam" id="PF13409"/>
    </source>
</evidence>
<dbReference type="InterPro" id="IPR036282">
    <property type="entry name" value="Glutathione-S-Trfase_C_sf"/>
</dbReference>
<dbReference type="InterPro" id="IPR004045">
    <property type="entry name" value="Glutathione_S-Trfase_N"/>
</dbReference>
<dbReference type="AlphaFoldDB" id="A0A0F4G6D5"/>
<dbReference type="InterPro" id="IPR054416">
    <property type="entry name" value="GST_UstS-like_C"/>
</dbReference>
<keyword evidence="4" id="KW-1185">Reference proteome</keyword>
<evidence type="ECO:0000313" key="3">
    <source>
        <dbReference type="EMBL" id="KJX92913.1"/>
    </source>
</evidence>
<gene>
    <name evidence="3" type="ORF">TI39_contig4555g00001</name>
</gene>
<dbReference type="Proteomes" id="UP000033647">
    <property type="component" value="Unassembled WGS sequence"/>
</dbReference>
<dbReference type="SUPFAM" id="SSF52833">
    <property type="entry name" value="Thioredoxin-like"/>
    <property type="match status" value="1"/>
</dbReference>
<proteinExistence type="predicted"/>
<dbReference type="SUPFAM" id="SSF47616">
    <property type="entry name" value="GST C-terminal domain-like"/>
    <property type="match status" value="1"/>
</dbReference>
<name>A0A0F4G6D5_9PEZI</name>
<comment type="caution">
    <text evidence="3">The sequence shown here is derived from an EMBL/GenBank/DDBJ whole genome shotgun (WGS) entry which is preliminary data.</text>
</comment>
<dbReference type="STRING" id="1047168.A0A0F4G6D5"/>
<dbReference type="Gene3D" id="3.40.30.10">
    <property type="entry name" value="Glutaredoxin"/>
    <property type="match status" value="1"/>
</dbReference>
<dbReference type="Pfam" id="PF13409">
    <property type="entry name" value="GST_N_2"/>
    <property type="match status" value="1"/>
</dbReference>
<dbReference type="Pfam" id="PF22041">
    <property type="entry name" value="GST_C_7"/>
    <property type="match status" value="1"/>
</dbReference>
<sequence>MSSKIILYDLPCKTAAGKPYRCWSPNVWKTRLVLNFKKIPYQTEWLKHAEIEPTLSALGITPTPVKYTVPAIKQTDGTGVMDSAVIAPVLEKLVPQPSLYLENNLHNQLGPLVGRSLGPLMPVIYAQIGRAIILESYAEEWKKGKEAAFGCTMEEYEERDDGEKAWKSAESGFKAMGEFIQKNKKDDGPFVLGSQVCYADFVLAALVECVSKLGGGLYERIVALEPQLKTLHDACKPWLENDQ</sequence>
<evidence type="ECO:0000259" key="2">
    <source>
        <dbReference type="Pfam" id="PF22041"/>
    </source>
</evidence>
<dbReference type="EMBL" id="LAFY01004514">
    <property type="protein sequence ID" value="KJX92913.1"/>
    <property type="molecule type" value="Genomic_DNA"/>
</dbReference>
<dbReference type="InterPro" id="IPR036249">
    <property type="entry name" value="Thioredoxin-like_sf"/>
</dbReference>
<evidence type="ECO:0000313" key="4">
    <source>
        <dbReference type="Proteomes" id="UP000033647"/>
    </source>
</evidence>
<feature type="domain" description="Glutathione S-transferase UstS-like C-terminal" evidence="2">
    <location>
        <begin position="119"/>
        <end position="213"/>
    </location>
</feature>
<dbReference type="GO" id="GO:0016740">
    <property type="term" value="F:transferase activity"/>
    <property type="evidence" value="ECO:0007669"/>
    <property type="project" value="UniProtKB-KW"/>
</dbReference>
<protein>
    <submittedName>
        <fullName evidence="3">Glutathione s-transferase like protein</fullName>
    </submittedName>
</protein>
<organism evidence="3 4">
    <name type="scientific">Zymoseptoria brevis</name>
    <dbReference type="NCBI Taxonomy" id="1047168"/>
    <lineage>
        <taxon>Eukaryota</taxon>
        <taxon>Fungi</taxon>
        <taxon>Dikarya</taxon>
        <taxon>Ascomycota</taxon>
        <taxon>Pezizomycotina</taxon>
        <taxon>Dothideomycetes</taxon>
        <taxon>Dothideomycetidae</taxon>
        <taxon>Mycosphaerellales</taxon>
        <taxon>Mycosphaerellaceae</taxon>
        <taxon>Zymoseptoria</taxon>
    </lineage>
</organism>
<reference evidence="3 4" key="1">
    <citation type="submission" date="2015-03" db="EMBL/GenBank/DDBJ databases">
        <title>RNA-seq based gene annotation and comparative genomics of four Zymoseptoria species reveal species-specific pathogenicity related genes and transposable element activity.</title>
        <authorList>
            <person name="Grandaubert J."/>
            <person name="Bhattacharyya A."/>
            <person name="Stukenbrock E.H."/>
        </authorList>
    </citation>
    <scope>NUCLEOTIDE SEQUENCE [LARGE SCALE GENOMIC DNA]</scope>
    <source>
        <strain evidence="3 4">Zb18110</strain>
    </source>
</reference>
<feature type="domain" description="GST N-terminal" evidence="1">
    <location>
        <begin position="23"/>
        <end position="92"/>
    </location>
</feature>
<dbReference type="OrthoDB" id="4951845at2759"/>
<accession>A0A0F4G6D5</accession>
<keyword evidence="3" id="KW-0808">Transferase</keyword>
<dbReference type="Gene3D" id="1.20.1050.10">
    <property type="match status" value="1"/>
</dbReference>